<sequence length="158" mass="17223">METVTYYISDDEQAFLGPWLKERGIAFTAEVYGAPQRPHIALTFAAGDRAVVKQGLEAVRPQVKAAQPKNPVFIVYFHVVDGDEDGWCAVGASSPEEAMRLAGEQLPELDVSGLIGASPEYEISHAIPLEEYEEDQGSPLATRDHPKEGTLKLLELGT</sequence>
<accession>A0A848LJD9</accession>
<dbReference type="AlphaFoldDB" id="A0A848LJD9"/>
<dbReference type="RefSeq" id="WP_169347119.1">
    <property type="nucleotide sequence ID" value="NZ_JABBJJ010000112.1"/>
</dbReference>
<evidence type="ECO:0000313" key="3">
    <source>
        <dbReference type="Proteomes" id="UP000518300"/>
    </source>
</evidence>
<dbReference type="Proteomes" id="UP000518300">
    <property type="component" value="Unassembled WGS sequence"/>
</dbReference>
<proteinExistence type="predicted"/>
<protein>
    <submittedName>
        <fullName evidence="2">Uncharacterized protein</fullName>
    </submittedName>
</protein>
<name>A0A848LJD9_9BACT</name>
<organism evidence="2 3">
    <name type="scientific">Pyxidicoccus fallax</name>
    <dbReference type="NCBI Taxonomy" id="394095"/>
    <lineage>
        <taxon>Bacteria</taxon>
        <taxon>Pseudomonadati</taxon>
        <taxon>Myxococcota</taxon>
        <taxon>Myxococcia</taxon>
        <taxon>Myxococcales</taxon>
        <taxon>Cystobacterineae</taxon>
        <taxon>Myxococcaceae</taxon>
        <taxon>Pyxidicoccus</taxon>
    </lineage>
</organism>
<feature type="region of interest" description="Disordered" evidence="1">
    <location>
        <begin position="133"/>
        <end position="158"/>
    </location>
</feature>
<dbReference type="EMBL" id="JABBJJ010000112">
    <property type="protein sequence ID" value="NMO17839.1"/>
    <property type="molecule type" value="Genomic_DNA"/>
</dbReference>
<evidence type="ECO:0000313" key="2">
    <source>
        <dbReference type="EMBL" id="NMO17839.1"/>
    </source>
</evidence>
<keyword evidence="3" id="KW-1185">Reference proteome</keyword>
<gene>
    <name evidence="2" type="ORF">HG543_23710</name>
</gene>
<reference evidence="2 3" key="1">
    <citation type="submission" date="2020-04" db="EMBL/GenBank/DDBJ databases">
        <title>Draft genome of Pyxidicoccus fallax type strain.</title>
        <authorList>
            <person name="Whitworth D.E."/>
        </authorList>
    </citation>
    <scope>NUCLEOTIDE SEQUENCE [LARGE SCALE GENOMIC DNA]</scope>
    <source>
        <strain evidence="2 3">DSM 14698</strain>
    </source>
</reference>
<comment type="caution">
    <text evidence="2">The sequence shown here is derived from an EMBL/GenBank/DDBJ whole genome shotgun (WGS) entry which is preliminary data.</text>
</comment>
<evidence type="ECO:0000256" key="1">
    <source>
        <dbReference type="SAM" id="MobiDB-lite"/>
    </source>
</evidence>